<dbReference type="SUPFAM" id="SSF53098">
    <property type="entry name" value="Ribonuclease H-like"/>
    <property type="match status" value="1"/>
</dbReference>
<evidence type="ECO:0000256" key="2">
    <source>
        <dbReference type="PROSITE-ProRule" id="PRU00023"/>
    </source>
</evidence>
<dbReference type="Pfam" id="PF13966">
    <property type="entry name" value="zf-RVT"/>
    <property type="match status" value="1"/>
</dbReference>
<proteinExistence type="predicted"/>
<dbReference type="PROSITE" id="PS50088">
    <property type="entry name" value="ANK_REPEAT"/>
    <property type="match status" value="1"/>
</dbReference>
<dbReference type="SMART" id="SM00248">
    <property type="entry name" value="ANK"/>
    <property type="match status" value="3"/>
</dbReference>
<keyword evidence="2" id="KW-0040">ANK repeat</keyword>
<evidence type="ECO:0000259" key="4">
    <source>
        <dbReference type="Pfam" id="PF13966"/>
    </source>
</evidence>
<comment type="subcellular location">
    <subcellularLocation>
        <location evidence="1">Cell membrane</location>
        <topology evidence="1">Peripheral membrane protein</topology>
        <orientation evidence="1">Cytoplasmic side</orientation>
    </subcellularLocation>
</comment>
<dbReference type="PANTHER" id="PTHR47723">
    <property type="entry name" value="OS05G0353850 PROTEIN"/>
    <property type="match status" value="1"/>
</dbReference>
<dbReference type="AlphaFoldDB" id="A0A396JAQ4"/>
<dbReference type="InterPro" id="IPR036397">
    <property type="entry name" value="RNaseH_sf"/>
</dbReference>
<evidence type="ECO:0000259" key="3">
    <source>
        <dbReference type="Pfam" id="PF13456"/>
    </source>
</evidence>
<dbReference type="Gene3D" id="1.25.40.20">
    <property type="entry name" value="Ankyrin repeat-containing domain"/>
    <property type="match status" value="1"/>
</dbReference>
<dbReference type="InterPro" id="IPR026960">
    <property type="entry name" value="RVT-Znf"/>
</dbReference>
<dbReference type="Gramene" id="rna9165">
    <property type="protein sequence ID" value="RHN73363.1"/>
    <property type="gene ID" value="gene9165"/>
</dbReference>
<feature type="repeat" description="ANK" evidence="2">
    <location>
        <begin position="233"/>
        <end position="265"/>
    </location>
</feature>
<reference evidence="6" key="1">
    <citation type="journal article" date="2018" name="Nat. Plants">
        <title>Whole-genome landscape of Medicago truncatula symbiotic genes.</title>
        <authorList>
            <person name="Pecrix Y."/>
            <person name="Staton S.E."/>
            <person name="Sallet E."/>
            <person name="Lelandais-Briere C."/>
            <person name="Moreau S."/>
            <person name="Carrere S."/>
            <person name="Blein T."/>
            <person name="Jardinaud M.F."/>
            <person name="Latrasse D."/>
            <person name="Zouine M."/>
            <person name="Zahm M."/>
            <person name="Kreplak J."/>
            <person name="Mayjonade B."/>
            <person name="Satge C."/>
            <person name="Perez M."/>
            <person name="Cauet S."/>
            <person name="Marande W."/>
            <person name="Chantry-Darmon C."/>
            <person name="Lopez-Roques C."/>
            <person name="Bouchez O."/>
            <person name="Berard A."/>
            <person name="Debelle F."/>
            <person name="Munos S."/>
            <person name="Bendahmane A."/>
            <person name="Berges H."/>
            <person name="Niebel A."/>
            <person name="Buitink J."/>
            <person name="Frugier F."/>
            <person name="Benhamed M."/>
            <person name="Crespi M."/>
            <person name="Gouzy J."/>
            <person name="Gamas P."/>
        </authorList>
    </citation>
    <scope>NUCLEOTIDE SEQUENCE [LARGE SCALE GENOMIC DNA]</scope>
    <source>
        <strain evidence="6">cv. Jemalong A17</strain>
    </source>
</reference>
<evidence type="ECO:0000256" key="1">
    <source>
        <dbReference type="ARBA" id="ARBA00004413"/>
    </source>
</evidence>
<dbReference type="InterPro" id="IPR012337">
    <property type="entry name" value="RNaseH-like_sf"/>
</dbReference>
<dbReference type="Pfam" id="PF14223">
    <property type="entry name" value="Retrotran_gag_2"/>
    <property type="match status" value="1"/>
</dbReference>
<dbReference type="SUPFAM" id="SSF48403">
    <property type="entry name" value="Ankyrin repeat"/>
    <property type="match status" value="1"/>
</dbReference>
<protein>
    <submittedName>
        <fullName evidence="5">Putative ribonuclease H-like domain, ankyrin repeat-containing domain-containing protein</fullName>
    </submittedName>
</protein>
<dbReference type="Gene3D" id="3.30.420.10">
    <property type="entry name" value="Ribonuclease H-like superfamily/Ribonuclease H"/>
    <property type="match status" value="1"/>
</dbReference>
<dbReference type="InterPro" id="IPR002156">
    <property type="entry name" value="RNaseH_domain"/>
</dbReference>
<dbReference type="GO" id="GO:0003676">
    <property type="term" value="F:nucleic acid binding"/>
    <property type="evidence" value="ECO:0007669"/>
    <property type="project" value="InterPro"/>
</dbReference>
<dbReference type="InterPro" id="IPR053151">
    <property type="entry name" value="RNase_H-like"/>
</dbReference>
<evidence type="ECO:0000313" key="5">
    <source>
        <dbReference type="EMBL" id="RHN73363.1"/>
    </source>
</evidence>
<dbReference type="InterPro" id="IPR044730">
    <property type="entry name" value="RNase_H-like_dom_plant"/>
</dbReference>
<dbReference type="InterPro" id="IPR002110">
    <property type="entry name" value="Ankyrin_rpt"/>
</dbReference>
<dbReference type="Proteomes" id="UP000265566">
    <property type="component" value="Chromosome 2"/>
</dbReference>
<feature type="domain" description="RNase H type-1" evidence="3">
    <location>
        <begin position="745"/>
        <end position="861"/>
    </location>
</feature>
<dbReference type="InterPro" id="IPR036770">
    <property type="entry name" value="Ankyrin_rpt-contain_sf"/>
</dbReference>
<dbReference type="GO" id="GO:0004523">
    <property type="term" value="F:RNA-DNA hybrid ribonuclease activity"/>
    <property type="evidence" value="ECO:0007669"/>
    <property type="project" value="InterPro"/>
</dbReference>
<dbReference type="Pfam" id="PF13456">
    <property type="entry name" value="RVT_3"/>
    <property type="match status" value="1"/>
</dbReference>
<comment type="caution">
    <text evidence="5">The sequence shown here is derived from an EMBL/GenBank/DDBJ whole genome shotgun (WGS) entry which is preliminary data.</text>
</comment>
<name>A0A396JAQ4_MEDTR</name>
<dbReference type="Pfam" id="PF12796">
    <property type="entry name" value="Ank_2"/>
    <property type="match status" value="1"/>
</dbReference>
<organism evidence="5 6">
    <name type="scientific">Medicago truncatula</name>
    <name type="common">Barrel medic</name>
    <name type="synonym">Medicago tribuloides</name>
    <dbReference type="NCBI Taxonomy" id="3880"/>
    <lineage>
        <taxon>Eukaryota</taxon>
        <taxon>Viridiplantae</taxon>
        <taxon>Streptophyta</taxon>
        <taxon>Embryophyta</taxon>
        <taxon>Tracheophyta</taxon>
        <taxon>Spermatophyta</taxon>
        <taxon>Magnoliopsida</taxon>
        <taxon>eudicotyledons</taxon>
        <taxon>Gunneridae</taxon>
        <taxon>Pentapetalae</taxon>
        <taxon>rosids</taxon>
        <taxon>fabids</taxon>
        <taxon>Fabales</taxon>
        <taxon>Fabaceae</taxon>
        <taxon>Papilionoideae</taxon>
        <taxon>50 kb inversion clade</taxon>
        <taxon>NPAAA clade</taxon>
        <taxon>Hologalegina</taxon>
        <taxon>IRL clade</taxon>
        <taxon>Trifolieae</taxon>
        <taxon>Medicago</taxon>
    </lineage>
</organism>
<dbReference type="CDD" id="cd06222">
    <property type="entry name" value="RNase_H_like"/>
    <property type="match status" value="1"/>
</dbReference>
<feature type="domain" description="Reverse transcriptase zinc-binding" evidence="4">
    <location>
        <begin position="537"/>
        <end position="620"/>
    </location>
</feature>
<dbReference type="GO" id="GO:0005886">
    <property type="term" value="C:plasma membrane"/>
    <property type="evidence" value="ECO:0007669"/>
    <property type="project" value="UniProtKB-SubCell"/>
</dbReference>
<accession>A0A396JAQ4</accession>
<sequence>MDTMIVEGRSISKPPYFDGTTNCTEWKERIKIFIQSVDFDLWLVIKNGPKIPKKIIHGEELEKSEDEFNDEDKKIMEREAKAKNILYCALNPDDLRRISSCHTAKEMWEELDKEVTTSDIHPLPSSSPQISPPGVQIMPASFLLNNMPNPEFLEEQRNDSFLNLCVPIYKHALHGNWRAAKHILDNENRLKNAAITNGYPTLLHIAAGANHIHFVKELLKMLDENDITLQDKIGNTAFCYAAAAGNIEIVDLLLDRNSQLPVKRAGNGYTPIQYAALQGRSKMTWHLYDKTTPCFQDEDWKLLFFACIYTGIYDFALKLARDRNELAFVRDVNEETALHLLARNLMVLDYRPEHVQIHITKRKIVTVAWKKICAPYEEGGLNLRSLVCLNEATNLKLCWDLLLSEEHWAKILKSRVLRGTSCINHHIYSSIWSGIKMEFQVIRENSSWLVGDGKKINFWFDHWCGDSLFQILNATNDLIAPFPSSVNSYISNNQWSIPQSLTQVFPSLRNLVHQVTLPMHDQDDGLVWKHNPTGTLSLKDAFEFKRKHLPKLNWTKSIWSSDIPPSKSLLAWRLMHDKLPTDENLSLRGCSLPSMCSLCLSCFETSYHLFLQCPYAKNIWRWFASILNINLQIQNFEDIWKICSRNWNPQCKLTITAAIINILNAIWYARNQQRFQDKKIHWKSSISTIISNVSLSSNLSQTVASSSITDFIIMKKFNVSIHPPKAPRIIEVVWHPPIFDWIKCNTDGAATNVSSSCGGIFRNKDSMFLLCFAENTGIGSAYHAELSGAMRAIEIAARHHWNFLWLESDSALVVNAFKNHSLIPWRLRNRWNNCLHIVSSINFMVTHVYREGNCCADALANIGLTLDHLTIWLDMPACIRGYYVQNRLGLPGFRFVNF</sequence>
<dbReference type="EMBL" id="PSQE01000002">
    <property type="protein sequence ID" value="RHN73363.1"/>
    <property type="molecule type" value="Genomic_DNA"/>
</dbReference>
<evidence type="ECO:0000313" key="6">
    <source>
        <dbReference type="Proteomes" id="UP000265566"/>
    </source>
</evidence>
<dbReference type="PANTHER" id="PTHR47723:SF23">
    <property type="entry name" value="REVERSE TRANSCRIPTASE-LIKE PROTEIN"/>
    <property type="match status" value="1"/>
</dbReference>
<gene>
    <name evidence="5" type="ORF">MtrunA17_Chr2g0297631</name>
</gene>